<gene>
    <name evidence="1" type="ORF">HUK82_14035</name>
</gene>
<dbReference type="RefSeq" id="WP_218061599.1">
    <property type="nucleotide sequence ID" value="NZ_JABXXR010000164.1"/>
</dbReference>
<keyword evidence="2" id="KW-1185">Reference proteome</keyword>
<accession>A0A850PHF5</accession>
<protein>
    <submittedName>
        <fullName evidence="1">Uncharacterized protein</fullName>
    </submittedName>
</protein>
<dbReference type="PROSITE" id="PS51257">
    <property type="entry name" value="PROKAR_LIPOPROTEIN"/>
    <property type="match status" value="1"/>
</dbReference>
<evidence type="ECO:0000313" key="1">
    <source>
        <dbReference type="EMBL" id="NVN41676.1"/>
    </source>
</evidence>
<proteinExistence type="predicted"/>
<organism evidence="1 2">
    <name type="scientific">Ameyamaea chiangmaiensis</name>
    <dbReference type="NCBI Taxonomy" id="442969"/>
    <lineage>
        <taxon>Bacteria</taxon>
        <taxon>Pseudomonadati</taxon>
        <taxon>Pseudomonadota</taxon>
        <taxon>Alphaproteobacteria</taxon>
        <taxon>Acetobacterales</taxon>
        <taxon>Acetobacteraceae</taxon>
        <taxon>Ameyamaea</taxon>
    </lineage>
</organism>
<dbReference type="AlphaFoldDB" id="A0A850PHF5"/>
<comment type="caution">
    <text evidence="1">The sequence shown here is derived from an EMBL/GenBank/DDBJ whole genome shotgun (WGS) entry which is preliminary data.</text>
</comment>
<name>A0A850PHF5_9PROT</name>
<evidence type="ECO:0000313" key="2">
    <source>
        <dbReference type="Proteomes" id="UP000585665"/>
    </source>
</evidence>
<dbReference type="EMBL" id="JABXXR010000164">
    <property type="protein sequence ID" value="NVN41676.1"/>
    <property type="molecule type" value="Genomic_DNA"/>
</dbReference>
<feature type="non-terminal residue" evidence="1">
    <location>
        <position position="289"/>
    </location>
</feature>
<dbReference type="Proteomes" id="UP000585665">
    <property type="component" value="Unassembled WGS sequence"/>
</dbReference>
<reference evidence="1 2" key="1">
    <citation type="submission" date="2020-06" db="EMBL/GenBank/DDBJ databases">
        <title>Description of novel acetic acid bacteria.</title>
        <authorList>
            <person name="Sombolestani A."/>
        </authorList>
    </citation>
    <scope>NUCLEOTIDE SEQUENCE [LARGE SCALE GENOMIC DNA]</scope>
    <source>
        <strain evidence="1 2">LMG 27010</strain>
    </source>
</reference>
<sequence length="289" mass="28715">MRSIDEVRKPAGRVERARAGLAGVVVLAGVIAACGVAQARPALVTLIDLSSLKDGPTIPSCAPALATLRDALDTVGIPTQRMSVPNADTLRLTLAQIGGQGGGERMIVVCGYAATSNDRLFVVPPDLPGGKADISRSGVSADTIARVAGSGSLAALELHPLPGGDVSDDVVGRWQAAADPATLRRASVDRNAGDATLLTHLTSALKGQGDAALSTFFGVQPQVEPPAPVVPASAVPAAAATATDVPHPGVALPAALDAHAKAHDGAAAPSPVAKTTVTAPGAPVSVVVP</sequence>